<evidence type="ECO:0000313" key="1">
    <source>
        <dbReference type="EMBL" id="PIL27413.1"/>
    </source>
</evidence>
<protein>
    <submittedName>
        <fullName evidence="1">Uncharacterized protein</fullName>
    </submittedName>
</protein>
<gene>
    <name evidence="1" type="ORF">GSI_10561</name>
</gene>
<keyword evidence="2" id="KW-1185">Reference proteome</keyword>
<dbReference type="Proteomes" id="UP000230002">
    <property type="component" value="Unassembled WGS sequence"/>
</dbReference>
<proteinExistence type="predicted"/>
<sequence>MILRPGDSPIELDPSAVLDTAAMDDLFRQVPLSILIAAGITGFKVPDIERRIRDAYSQDPSSIHVKDNQGQSALRAAIYAKNLVAIQALLALPTESGVQEELRSRDETGWTPVEACERQIRSDSELDLLLRRVREAPDSLRALYLLKKASGEDVQVTQEQFINDRQWGCSCGQCTDGWLSPRMRFRLKWAAEVAGDTMMLESEATPRQGQRLFDEPGIEFLPETYQDEGVSKSFYRGYTDAVRTVARVLQKPGRDGLPLVPNLVAEFGNQTAFFLSGGADAARHALSYALFNAMEESPLGDQTWDDMQEELAEEGDTLSARYMSLPKCANDLDFTRVAERTGLPDLERFQGYSSHRGYRMDVDDMGFRDEDDEGDNE</sequence>
<dbReference type="STRING" id="1077348.A0A2G8S0W5"/>
<evidence type="ECO:0000313" key="2">
    <source>
        <dbReference type="Proteomes" id="UP000230002"/>
    </source>
</evidence>
<reference evidence="1 2" key="1">
    <citation type="journal article" date="2015" name="Sci. Rep.">
        <title>Chromosome-level genome map provides insights into diverse defense mechanisms in the medicinal fungus Ganoderma sinense.</title>
        <authorList>
            <person name="Zhu Y."/>
            <person name="Xu J."/>
            <person name="Sun C."/>
            <person name="Zhou S."/>
            <person name="Xu H."/>
            <person name="Nelson D.R."/>
            <person name="Qian J."/>
            <person name="Song J."/>
            <person name="Luo H."/>
            <person name="Xiang L."/>
            <person name="Li Y."/>
            <person name="Xu Z."/>
            <person name="Ji A."/>
            <person name="Wang L."/>
            <person name="Lu S."/>
            <person name="Hayward A."/>
            <person name="Sun W."/>
            <person name="Li X."/>
            <person name="Schwartz D.C."/>
            <person name="Wang Y."/>
            <person name="Chen S."/>
        </authorList>
    </citation>
    <scope>NUCLEOTIDE SEQUENCE [LARGE SCALE GENOMIC DNA]</scope>
    <source>
        <strain evidence="1 2">ZZ0214-1</strain>
    </source>
</reference>
<dbReference type="OrthoDB" id="2753421at2759"/>
<dbReference type="AlphaFoldDB" id="A0A2G8S0W5"/>
<name>A0A2G8S0W5_9APHY</name>
<organism evidence="1 2">
    <name type="scientific">Ganoderma sinense ZZ0214-1</name>
    <dbReference type="NCBI Taxonomy" id="1077348"/>
    <lineage>
        <taxon>Eukaryota</taxon>
        <taxon>Fungi</taxon>
        <taxon>Dikarya</taxon>
        <taxon>Basidiomycota</taxon>
        <taxon>Agaricomycotina</taxon>
        <taxon>Agaricomycetes</taxon>
        <taxon>Polyporales</taxon>
        <taxon>Polyporaceae</taxon>
        <taxon>Ganoderma</taxon>
    </lineage>
</organism>
<dbReference type="EMBL" id="AYKW01000034">
    <property type="protein sequence ID" value="PIL27413.1"/>
    <property type="molecule type" value="Genomic_DNA"/>
</dbReference>
<accession>A0A2G8S0W5</accession>
<comment type="caution">
    <text evidence="1">The sequence shown here is derived from an EMBL/GenBank/DDBJ whole genome shotgun (WGS) entry which is preliminary data.</text>
</comment>